<dbReference type="AlphaFoldDB" id="A0A497UHB6"/>
<dbReference type="InterPro" id="IPR003594">
    <property type="entry name" value="HATPase_dom"/>
</dbReference>
<comment type="catalytic activity">
    <reaction evidence="1">
        <text>ATP + protein L-histidine = ADP + protein N-phospho-L-histidine.</text>
        <dbReference type="EC" id="2.7.13.3"/>
    </reaction>
</comment>
<dbReference type="Proteomes" id="UP000275027">
    <property type="component" value="Unassembled WGS sequence"/>
</dbReference>
<dbReference type="RefSeq" id="WP_101472343.1">
    <property type="nucleotide sequence ID" value="NZ_PJND01000008.1"/>
</dbReference>
<evidence type="ECO:0000259" key="7">
    <source>
        <dbReference type="PROSITE" id="PS50109"/>
    </source>
</evidence>
<organism evidence="9 11">
    <name type="scientific">Flavobacterium lindanitolerans</name>
    <dbReference type="NCBI Taxonomy" id="428988"/>
    <lineage>
        <taxon>Bacteria</taxon>
        <taxon>Pseudomonadati</taxon>
        <taxon>Bacteroidota</taxon>
        <taxon>Flavobacteriia</taxon>
        <taxon>Flavobacteriales</taxon>
        <taxon>Flavobacteriaceae</taxon>
        <taxon>Flavobacterium</taxon>
    </lineage>
</organism>
<evidence type="ECO:0000256" key="3">
    <source>
        <dbReference type="ARBA" id="ARBA00022553"/>
    </source>
</evidence>
<gene>
    <name evidence="8" type="ORF">B0G92_2405</name>
    <name evidence="9" type="ORF">CLV50_1645</name>
</gene>
<evidence type="ECO:0000313" key="11">
    <source>
        <dbReference type="Proteomes" id="UP000275027"/>
    </source>
</evidence>
<dbReference type="InterPro" id="IPR036890">
    <property type="entry name" value="HATPase_C_sf"/>
</dbReference>
<dbReference type="Gene3D" id="3.30.450.20">
    <property type="entry name" value="PAS domain"/>
    <property type="match status" value="1"/>
</dbReference>
<dbReference type="InterPro" id="IPR036097">
    <property type="entry name" value="HisK_dim/P_sf"/>
</dbReference>
<reference evidence="9 11" key="2">
    <citation type="submission" date="2018-10" db="EMBL/GenBank/DDBJ databases">
        <title>Genomic Encyclopedia of Archaeal and Bacterial Type Strains, Phase II (KMG-II): from individual species to whole genera.</title>
        <authorList>
            <person name="Goeker M."/>
        </authorList>
    </citation>
    <scope>NUCLEOTIDE SEQUENCE [LARGE SCALE GENOMIC DNA]</scope>
    <source>
        <strain evidence="9 11">DSM 21886</strain>
    </source>
</reference>
<sequence>MKKKTDEGYMSHLENELRQRNAELEKNRELLQATLDSSLDMVQVFEAVRDEKGKIIDFIWVLNNYTSETYYGDVIGQSLLKNNPGVVHTGIFNSFVEVTETGIPQQYEKHYVNEQFDGWFYQSVVKLNDGVATSTSDITARKLADDRINALNKELSQKNRELESLNSELTTFNNIAANDYRETLQSLYMYLEFIIKTDAPNISNAGKANIRKAQGAIQKLKLLTEDIVSFSRIPAMDSNLTSVDLEELLNALLSDMAQKISEKEAIITRSGILPAITGYPLLLSLLFYHLIDNALKFLPKGKNPEIKISSSVCSEGACKGMYEICIEDNGIGFDQNQAENLFAIFFRLHDRSIYKGSGIGLAVCKKIMDLHNGHIVAISDGNGAVFKCYFPV</sequence>
<feature type="coiled-coil region" evidence="6">
    <location>
        <begin position="10"/>
        <end position="41"/>
    </location>
</feature>
<feature type="coiled-coil region" evidence="6">
    <location>
        <begin position="141"/>
        <end position="175"/>
    </location>
</feature>
<dbReference type="PRINTS" id="PR00344">
    <property type="entry name" value="BCTRLSENSOR"/>
</dbReference>
<dbReference type="EC" id="2.7.13.3" evidence="2"/>
<dbReference type="GO" id="GO:0000155">
    <property type="term" value="F:phosphorelay sensor kinase activity"/>
    <property type="evidence" value="ECO:0007669"/>
    <property type="project" value="InterPro"/>
</dbReference>
<keyword evidence="4" id="KW-0808">Transferase</keyword>
<evidence type="ECO:0000313" key="10">
    <source>
        <dbReference type="Proteomes" id="UP000233767"/>
    </source>
</evidence>
<dbReference type="SUPFAM" id="SSF47384">
    <property type="entry name" value="Homodimeric domain of signal transducing histidine kinase"/>
    <property type="match status" value="1"/>
</dbReference>
<evidence type="ECO:0000313" key="9">
    <source>
        <dbReference type="EMBL" id="RLJ30241.1"/>
    </source>
</evidence>
<dbReference type="InterPro" id="IPR005467">
    <property type="entry name" value="His_kinase_dom"/>
</dbReference>
<evidence type="ECO:0000256" key="1">
    <source>
        <dbReference type="ARBA" id="ARBA00000085"/>
    </source>
</evidence>
<dbReference type="SMART" id="SM00387">
    <property type="entry name" value="HATPase_c"/>
    <property type="match status" value="1"/>
</dbReference>
<dbReference type="Gene3D" id="3.30.565.10">
    <property type="entry name" value="Histidine kinase-like ATPase, C-terminal domain"/>
    <property type="match status" value="1"/>
</dbReference>
<dbReference type="SUPFAM" id="SSF55874">
    <property type="entry name" value="ATPase domain of HSP90 chaperone/DNA topoisomerase II/histidine kinase"/>
    <property type="match status" value="1"/>
</dbReference>
<evidence type="ECO:0000256" key="5">
    <source>
        <dbReference type="ARBA" id="ARBA00022777"/>
    </source>
</evidence>
<dbReference type="InterPro" id="IPR004358">
    <property type="entry name" value="Sig_transdc_His_kin-like_C"/>
</dbReference>
<keyword evidence="5 9" id="KW-0418">Kinase</keyword>
<keyword evidence="6" id="KW-0175">Coiled coil</keyword>
<dbReference type="EMBL" id="RCCB01000011">
    <property type="protein sequence ID" value="RLJ30241.1"/>
    <property type="molecule type" value="Genomic_DNA"/>
</dbReference>
<feature type="domain" description="Histidine kinase" evidence="7">
    <location>
        <begin position="175"/>
        <end position="392"/>
    </location>
</feature>
<dbReference type="EMBL" id="PJND01000008">
    <property type="protein sequence ID" value="PKW21121.1"/>
    <property type="molecule type" value="Genomic_DNA"/>
</dbReference>
<keyword evidence="3" id="KW-0597">Phosphoprotein</keyword>
<dbReference type="PROSITE" id="PS50109">
    <property type="entry name" value="HIS_KIN"/>
    <property type="match status" value="1"/>
</dbReference>
<accession>A0A497UHB6</accession>
<proteinExistence type="predicted"/>
<dbReference type="Gene3D" id="1.10.287.130">
    <property type="match status" value="1"/>
</dbReference>
<evidence type="ECO:0000256" key="4">
    <source>
        <dbReference type="ARBA" id="ARBA00022679"/>
    </source>
</evidence>
<evidence type="ECO:0000313" key="8">
    <source>
        <dbReference type="EMBL" id="PKW21121.1"/>
    </source>
</evidence>
<dbReference type="PANTHER" id="PTHR43304:SF1">
    <property type="entry name" value="PAC DOMAIN-CONTAINING PROTEIN"/>
    <property type="match status" value="1"/>
</dbReference>
<protein>
    <recommendedName>
        <fullName evidence="2">histidine kinase</fullName>
        <ecNumber evidence="2">2.7.13.3</ecNumber>
    </recommendedName>
</protein>
<keyword evidence="10" id="KW-1185">Reference proteome</keyword>
<evidence type="ECO:0000256" key="2">
    <source>
        <dbReference type="ARBA" id="ARBA00012438"/>
    </source>
</evidence>
<dbReference type="Proteomes" id="UP000233767">
    <property type="component" value="Unassembled WGS sequence"/>
</dbReference>
<dbReference type="PANTHER" id="PTHR43304">
    <property type="entry name" value="PHYTOCHROME-LIKE PROTEIN CPH1"/>
    <property type="match status" value="1"/>
</dbReference>
<evidence type="ECO:0000256" key="6">
    <source>
        <dbReference type="SAM" id="Coils"/>
    </source>
</evidence>
<name>A0A497UHB6_9FLAO</name>
<reference evidence="8 10" key="1">
    <citation type="submission" date="2017-12" db="EMBL/GenBank/DDBJ databases">
        <title>Genomic Encyclopedia of Type Strains, Phase III (KMG-III): the genomes of soil and plant-associated and newly described type strains.</title>
        <authorList>
            <person name="Whitman W."/>
        </authorList>
    </citation>
    <scope>NUCLEOTIDE SEQUENCE [LARGE SCALE GENOMIC DNA]</scope>
    <source>
        <strain evidence="8 10">IP-10</strain>
    </source>
</reference>
<dbReference type="Pfam" id="PF02518">
    <property type="entry name" value="HATPase_c"/>
    <property type="match status" value="1"/>
</dbReference>
<dbReference type="InterPro" id="IPR052162">
    <property type="entry name" value="Sensor_kinase/Photoreceptor"/>
</dbReference>
<comment type="caution">
    <text evidence="9">The sequence shown here is derived from an EMBL/GenBank/DDBJ whole genome shotgun (WGS) entry which is preliminary data.</text>
</comment>